<gene>
    <name evidence="7" type="primary">yrhG</name>
    <name evidence="7" type="ORF">CTA1_5346</name>
</gene>
<feature type="transmembrane region" description="Helical" evidence="6">
    <location>
        <begin position="31"/>
        <end position="53"/>
    </location>
</feature>
<dbReference type="GO" id="GO:0015513">
    <property type="term" value="F:high-affinity secondary active nitrite transmembrane transporter activity"/>
    <property type="evidence" value="ECO:0007669"/>
    <property type="project" value="TreeGrafter"/>
</dbReference>
<evidence type="ECO:0000256" key="1">
    <source>
        <dbReference type="ARBA" id="ARBA00004141"/>
    </source>
</evidence>
<evidence type="ECO:0000256" key="3">
    <source>
        <dbReference type="ARBA" id="ARBA00022989"/>
    </source>
</evidence>
<dbReference type="Gene3D" id="1.20.1080.10">
    <property type="entry name" value="Glycerol uptake facilitator protein"/>
    <property type="match status" value="2"/>
</dbReference>
<keyword evidence="4 6" id="KW-0472">Membrane</keyword>
<organism evidence="7 8">
    <name type="scientific">Colletotrichum tanaceti</name>
    <dbReference type="NCBI Taxonomy" id="1306861"/>
    <lineage>
        <taxon>Eukaryota</taxon>
        <taxon>Fungi</taxon>
        <taxon>Dikarya</taxon>
        <taxon>Ascomycota</taxon>
        <taxon>Pezizomycotina</taxon>
        <taxon>Sordariomycetes</taxon>
        <taxon>Hypocreomycetidae</taxon>
        <taxon>Glomerellales</taxon>
        <taxon>Glomerellaceae</taxon>
        <taxon>Colletotrichum</taxon>
        <taxon>Colletotrichum destructivum species complex</taxon>
    </lineage>
</organism>
<keyword evidence="2 6" id="KW-0812">Transmembrane</keyword>
<dbReference type="Pfam" id="PF01226">
    <property type="entry name" value="Form_Nir_trans"/>
    <property type="match status" value="2"/>
</dbReference>
<name>A0A4V6DIV4_9PEZI</name>
<evidence type="ECO:0000256" key="5">
    <source>
        <dbReference type="ARBA" id="ARBA00049660"/>
    </source>
</evidence>
<dbReference type="AlphaFoldDB" id="A0A4V6DIV4"/>
<dbReference type="InterPro" id="IPR023271">
    <property type="entry name" value="Aquaporin-like"/>
</dbReference>
<dbReference type="GO" id="GO:0015707">
    <property type="term" value="P:nitrite transport"/>
    <property type="evidence" value="ECO:0007669"/>
    <property type="project" value="TreeGrafter"/>
</dbReference>
<dbReference type="PANTHER" id="PTHR30520:SF6">
    <property type="entry name" value="FORMATE_NITRATE FAMILY TRANSPORTER (EUROFUNG)"/>
    <property type="match status" value="1"/>
</dbReference>
<proteinExistence type="inferred from homology"/>
<feature type="transmembrane region" description="Helical" evidence="6">
    <location>
        <begin position="122"/>
        <end position="143"/>
    </location>
</feature>
<comment type="subcellular location">
    <subcellularLocation>
        <location evidence="1">Membrane</location>
        <topology evidence="1">Multi-pass membrane protein</topology>
    </subcellularLocation>
</comment>
<reference evidence="7 8" key="1">
    <citation type="journal article" date="2019" name="PLoS ONE">
        <title>Comparative genome analysis indicates high evolutionary potential of pathogenicity genes in Colletotrichum tanaceti.</title>
        <authorList>
            <person name="Lelwala R.V."/>
            <person name="Korhonen P.K."/>
            <person name="Young N.D."/>
            <person name="Scott J.B."/>
            <person name="Ades P.A."/>
            <person name="Gasser R.B."/>
            <person name="Taylor P.W.J."/>
        </authorList>
    </citation>
    <scope>NUCLEOTIDE SEQUENCE [LARGE SCALE GENOMIC DNA]</scope>
    <source>
        <strain evidence="7">BRIP57314</strain>
    </source>
</reference>
<dbReference type="STRING" id="1306861.A0A4V6DIV4"/>
<evidence type="ECO:0000256" key="6">
    <source>
        <dbReference type="SAM" id="Phobius"/>
    </source>
</evidence>
<keyword evidence="3 6" id="KW-1133">Transmembrane helix</keyword>
<evidence type="ECO:0000313" key="8">
    <source>
        <dbReference type="Proteomes" id="UP000310108"/>
    </source>
</evidence>
<dbReference type="EMBL" id="PJEX01000116">
    <property type="protein sequence ID" value="TKW54946.1"/>
    <property type="molecule type" value="Genomic_DNA"/>
</dbReference>
<evidence type="ECO:0000256" key="4">
    <source>
        <dbReference type="ARBA" id="ARBA00023136"/>
    </source>
</evidence>
<comment type="caution">
    <text evidence="7">The sequence shown here is derived from an EMBL/GenBank/DDBJ whole genome shotgun (WGS) entry which is preliminary data.</text>
</comment>
<evidence type="ECO:0000313" key="7">
    <source>
        <dbReference type="EMBL" id="TKW54946.1"/>
    </source>
</evidence>
<accession>A0A4V6DIV4</accession>
<comment type="similarity">
    <text evidence="5">Belongs to the FNT transporter (TC 1.A.16) family.</text>
</comment>
<feature type="transmembrane region" description="Helical" evidence="6">
    <location>
        <begin position="65"/>
        <end position="84"/>
    </location>
</feature>
<sequence length="163" mass="17603">MEQVDACSVPETCNLLAHSGVAKARLSWVDLIVKSFFGGIFISLGSGLDLSIAGGCSGLRASNPAIATMLGVFIFPIGFVLILFTNVELVTSNMAVLVYSTLQRKSERRPVSQAEGRVNTNWAYNFTRGIGCNWLVGLAVFLAMSGRDNFSKIVGIWLPIWAL</sequence>
<dbReference type="PANTHER" id="PTHR30520">
    <property type="entry name" value="FORMATE TRANSPORTER-RELATED"/>
    <property type="match status" value="1"/>
</dbReference>
<evidence type="ECO:0000256" key="2">
    <source>
        <dbReference type="ARBA" id="ARBA00022692"/>
    </source>
</evidence>
<dbReference type="Proteomes" id="UP000310108">
    <property type="component" value="Unassembled WGS sequence"/>
</dbReference>
<protein>
    <submittedName>
        <fullName evidence="7">Putative transporter YrhG</fullName>
    </submittedName>
</protein>
<dbReference type="InterPro" id="IPR000292">
    <property type="entry name" value="For/NO2_transpt"/>
</dbReference>
<keyword evidence="8" id="KW-1185">Reference proteome</keyword>
<dbReference type="GO" id="GO:0005886">
    <property type="term" value="C:plasma membrane"/>
    <property type="evidence" value="ECO:0007669"/>
    <property type="project" value="TreeGrafter"/>
</dbReference>